<evidence type="ECO:0000256" key="4">
    <source>
        <dbReference type="ARBA" id="ARBA00023136"/>
    </source>
</evidence>
<dbReference type="Proteomes" id="UP000198636">
    <property type="component" value="Unassembled WGS sequence"/>
</dbReference>
<dbReference type="EMBL" id="FMUS01000010">
    <property type="protein sequence ID" value="SCY54638.1"/>
    <property type="molecule type" value="Genomic_DNA"/>
</dbReference>
<accession>A0A1G5GVJ1</accession>
<keyword evidence="3 5" id="KW-1133">Transmembrane helix</keyword>
<evidence type="ECO:0000256" key="2">
    <source>
        <dbReference type="ARBA" id="ARBA00022692"/>
    </source>
</evidence>
<evidence type="ECO:0000259" key="6">
    <source>
        <dbReference type="Pfam" id="PF04893"/>
    </source>
</evidence>
<reference evidence="7 8" key="1">
    <citation type="submission" date="2016-10" db="EMBL/GenBank/DDBJ databases">
        <authorList>
            <person name="de Groot N.N."/>
        </authorList>
    </citation>
    <scope>NUCLEOTIDE SEQUENCE [LARGE SCALE GENOMIC DNA]</scope>
    <source>
        <strain evidence="7 8">DSM 18978</strain>
    </source>
</reference>
<keyword evidence="8" id="KW-1185">Reference proteome</keyword>
<keyword evidence="2 5" id="KW-0812">Transmembrane</keyword>
<evidence type="ECO:0000256" key="1">
    <source>
        <dbReference type="ARBA" id="ARBA00004141"/>
    </source>
</evidence>
<dbReference type="AlphaFoldDB" id="A0A1G5GVJ1"/>
<feature type="transmembrane region" description="Helical" evidence="5">
    <location>
        <begin position="144"/>
        <end position="165"/>
    </location>
</feature>
<dbReference type="GO" id="GO:0016020">
    <property type="term" value="C:membrane"/>
    <property type="evidence" value="ECO:0007669"/>
    <property type="project" value="UniProtKB-SubCell"/>
</dbReference>
<feature type="domain" description="Yip1" evidence="6">
    <location>
        <begin position="21"/>
        <end position="192"/>
    </location>
</feature>
<comment type="subcellular location">
    <subcellularLocation>
        <location evidence="1">Membrane</location>
        <topology evidence="1">Multi-pass membrane protein</topology>
    </subcellularLocation>
</comment>
<feature type="transmembrane region" description="Helical" evidence="5">
    <location>
        <begin position="177"/>
        <end position="199"/>
    </location>
</feature>
<protein>
    <submittedName>
        <fullName evidence="7">Yip1 domain-containing protein</fullName>
    </submittedName>
</protein>
<dbReference type="RefSeq" id="WP_091542429.1">
    <property type="nucleotide sequence ID" value="NZ_FMUS01000010.1"/>
</dbReference>
<organism evidence="7 8">
    <name type="scientific">Alkaliphilus peptidifermentans DSM 18978</name>
    <dbReference type="NCBI Taxonomy" id="1120976"/>
    <lineage>
        <taxon>Bacteria</taxon>
        <taxon>Bacillati</taxon>
        <taxon>Bacillota</taxon>
        <taxon>Clostridia</taxon>
        <taxon>Peptostreptococcales</taxon>
        <taxon>Natronincolaceae</taxon>
        <taxon>Alkaliphilus</taxon>
    </lineage>
</organism>
<feature type="transmembrane region" description="Helical" evidence="5">
    <location>
        <begin position="72"/>
        <end position="95"/>
    </location>
</feature>
<sequence length="209" mass="23564">MSEVNEVNEENNAPTSSAWLNIWIKPKETVRAVINRNKNRGIIFLVFFGSYATVLRIVSFSDLIRILSLREIFLSVVVLGSIGALIFYYLVSVILQLTGRWIGGKATYKEIKLVNGYISITAIWCLVILIPQIILVTLDKSTPPILTMFNILINIWIFIIYLKSLAEVQRFSAIKSLLNVSIVSLIMYITLFITLLVIVQTFGKPPGVI</sequence>
<evidence type="ECO:0000256" key="5">
    <source>
        <dbReference type="SAM" id="Phobius"/>
    </source>
</evidence>
<dbReference type="InterPro" id="IPR006977">
    <property type="entry name" value="Yip1_dom"/>
</dbReference>
<dbReference type="Pfam" id="PF04893">
    <property type="entry name" value="Yip1"/>
    <property type="match status" value="1"/>
</dbReference>
<keyword evidence="4 5" id="KW-0472">Membrane</keyword>
<evidence type="ECO:0000313" key="7">
    <source>
        <dbReference type="EMBL" id="SCY54638.1"/>
    </source>
</evidence>
<dbReference type="STRING" id="1120976.SAMN03080606_01766"/>
<feature type="transmembrane region" description="Helical" evidence="5">
    <location>
        <begin position="41"/>
        <end position="60"/>
    </location>
</feature>
<gene>
    <name evidence="7" type="ORF">SAMN03080606_01766</name>
</gene>
<dbReference type="OrthoDB" id="2987623at2"/>
<evidence type="ECO:0000256" key="3">
    <source>
        <dbReference type="ARBA" id="ARBA00022989"/>
    </source>
</evidence>
<proteinExistence type="predicted"/>
<name>A0A1G5GVJ1_9FIRM</name>
<evidence type="ECO:0000313" key="8">
    <source>
        <dbReference type="Proteomes" id="UP000198636"/>
    </source>
</evidence>
<feature type="transmembrane region" description="Helical" evidence="5">
    <location>
        <begin position="116"/>
        <end position="138"/>
    </location>
</feature>